<feature type="transmembrane region" description="Helical" evidence="1">
    <location>
        <begin position="234"/>
        <end position="251"/>
    </location>
</feature>
<reference evidence="2 3" key="1">
    <citation type="submission" date="2022-12" db="EMBL/GenBank/DDBJ databases">
        <title>Coexistence and Characterization of a Novel Tigecycline Resistance gene tet(X) variant and blaNDM-1 in a Pseudomonas caeni Isolate of Chicken Origin.</title>
        <authorList>
            <person name="Lu X."/>
            <person name="Zhang L."/>
            <person name="Li R."/>
            <person name="Wang Z."/>
        </authorList>
    </citation>
    <scope>NUCLEOTIDE SEQUENCE [LARGE SCALE GENOMIC DNA]</scope>
    <source>
        <strain evidence="2 3">CE14</strain>
    </source>
</reference>
<sequence length="406" mass="47528">MNSSIVIPAVFAFFVLIFPAFGGGLSEQPILFIVVVFSLAYILISFDFFSGNVSIPFYFFLLMELFLIIAWSFDIFYGIAGLSDIPSLFRAAGMAFMYLSFFVLFNRNKIIASVFLDYFVVFSFFILCLFFILSMTFSGYPDFVARWYFPQERFKENAFLSVFASTYFAAYFYYIIYAYSMCRLFFFEVNFKWVCVSLGSMVFVFLSQGKTAYLSVFITFFLILFIRSKMFFKILLLVLLVFSALFFLYYFDYMRELLLRSDFYSLKQLSIILDGGFESVSVSERIEQIIFSINSSLDHYMLSVGLGRGIYLESFAASYIYRYGVLGFSVYCFFYIYIGFKAYRVFNKGVDFNDRLIGAFIFVWVFNLPFLMLSNPMFEMGKNSIFSILLVSLFFYNSRYPSRKLL</sequence>
<feature type="transmembrane region" description="Helical" evidence="1">
    <location>
        <begin position="352"/>
        <end position="372"/>
    </location>
</feature>
<evidence type="ECO:0000313" key="2">
    <source>
        <dbReference type="EMBL" id="WBE25072.1"/>
    </source>
</evidence>
<keyword evidence="1" id="KW-1133">Transmembrane helix</keyword>
<dbReference type="EMBL" id="CP114976">
    <property type="protein sequence ID" value="WBE25072.1"/>
    <property type="molecule type" value="Genomic_DNA"/>
</dbReference>
<keyword evidence="3" id="KW-1185">Reference proteome</keyword>
<dbReference type="KEGG" id="dce:O6P33_12040"/>
<dbReference type="Proteomes" id="UP001212189">
    <property type="component" value="Chromosome"/>
</dbReference>
<feature type="transmembrane region" description="Helical" evidence="1">
    <location>
        <begin position="57"/>
        <end position="82"/>
    </location>
</feature>
<name>A0AAE9VNP8_9GAMM</name>
<feature type="transmembrane region" description="Helical" evidence="1">
    <location>
        <begin position="384"/>
        <end position="400"/>
    </location>
</feature>
<protein>
    <submittedName>
        <fullName evidence="2">Uncharacterized protein</fullName>
    </submittedName>
</protein>
<organism evidence="2 3">
    <name type="scientific">Denitrificimonas caeni</name>
    <dbReference type="NCBI Taxonomy" id="521720"/>
    <lineage>
        <taxon>Bacteria</taxon>
        <taxon>Pseudomonadati</taxon>
        <taxon>Pseudomonadota</taxon>
        <taxon>Gammaproteobacteria</taxon>
        <taxon>Pseudomonadales</taxon>
        <taxon>Pseudomonadaceae</taxon>
        <taxon>Denitrificimonas</taxon>
    </lineage>
</organism>
<dbReference type="RefSeq" id="WP_269818017.1">
    <property type="nucleotide sequence ID" value="NZ_CP114976.1"/>
</dbReference>
<gene>
    <name evidence="2" type="ORF">O6P33_12040</name>
</gene>
<proteinExistence type="predicted"/>
<feature type="transmembrane region" description="Helical" evidence="1">
    <location>
        <begin position="184"/>
        <end position="205"/>
    </location>
</feature>
<keyword evidence="1" id="KW-0812">Transmembrane</keyword>
<dbReference type="AlphaFoldDB" id="A0AAE9VNP8"/>
<feature type="transmembrane region" description="Helical" evidence="1">
    <location>
        <begin position="211"/>
        <end position="227"/>
    </location>
</feature>
<feature type="transmembrane region" description="Helical" evidence="1">
    <location>
        <begin position="118"/>
        <end position="138"/>
    </location>
</feature>
<accession>A0AAE9VNP8</accession>
<evidence type="ECO:0000256" key="1">
    <source>
        <dbReference type="SAM" id="Phobius"/>
    </source>
</evidence>
<keyword evidence="1" id="KW-0472">Membrane</keyword>
<feature type="transmembrane region" description="Helical" evidence="1">
    <location>
        <begin position="88"/>
        <end position="106"/>
    </location>
</feature>
<feature type="transmembrane region" description="Helical" evidence="1">
    <location>
        <begin position="32"/>
        <end position="50"/>
    </location>
</feature>
<feature type="transmembrane region" description="Helical" evidence="1">
    <location>
        <begin position="320"/>
        <end position="340"/>
    </location>
</feature>
<evidence type="ECO:0000313" key="3">
    <source>
        <dbReference type="Proteomes" id="UP001212189"/>
    </source>
</evidence>
<feature type="transmembrane region" description="Helical" evidence="1">
    <location>
        <begin position="158"/>
        <end position="177"/>
    </location>
</feature>